<sequence>TRVAYENADHEIVNVDPWLNSNADVTISDRHVVFIDDIKCGNTLRGPIAEETNPPKQVVQAKKGGLLISSWSEIDPVTQYTKGEINAFPSCPSIDHIYNLDTYSNTWAV</sequence>
<reference evidence="1" key="1">
    <citation type="journal article" date="2014" name="Front. Microbiol.">
        <title>High frequency of phylogenetically diverse reductive dehalogenase-homologous genes in deep subseafloor sedimentary metagenomes.</title>
        <authorList>
            <person name="Kawai M."/>
            <person name="Futagami T."/>
            <person name="Toyoda A."/>
            <person name="Takaki Y."/>
            <person name="Nishi S."/>
            <person name="Hori S."/>
            <person name="Arai W."/>
            <person name="Tsubouchi T."/>
            <person name="Morono Y."/>
            <person name="Uchiyama I."/>
            <person name="Ito T."/>
            <person name="Fujiyama A."/>
            <person name="Inagaki F."/>
            <person name="Takami H."/>
        </authorList>
    </citation>
    <scope>NUCLEOTIDE SEQUENCE</scope>
    <source>
        <strain evidence="1">Expedition CK06-06</strain>
    </source>
</reference>
<dbReference type="AlphaFoldDB" id="X1IB84"/>
<dbReference type="EMBL" id="BARU01031744">
    <property type="protein sequence ID" value="GAH63374.1"/>
    <property type="molecule type" value="Genomic_DNA"/>
</dbReference>
<comment type="caution">
    <text evidence="1">The sequence shown here is derived from an EMBL/GenBank/DDBJ whole genome shotgun (WGS) entry which is preliminary data.</text>
</comment>
<proteinExistence type="predicted"/>
<gene>
    <name evidence="1" type="ORF">S03H2_50167</name>
</gene>
<organism evidence="1">
    <name type="scientific">marine sediment metagenome</name>
    <dbReference type="NCBI Taxonomy" id="412755"/>
    <lineage>
        <taxon>unclassified sequences</taxon>
        <taxon>metagenomes</taxon>
        <taxon>ecological metagenomes</taxon>
    </lineage>
</organism>
<name>X1IB84_9ZZZZ</name>
<accession>X1IB84</accession>
<feature type="non-terminal residue" evidence="1">
    <location>
        <position position="1"/>
    </location>
</feature>
<evidence type="ECO:0000313" key="1">
    <source>
        <dbReference type="EMBL" id="GAH63374.1"/>
    </source>
</evidence>
<protein>
    <submittedName>
        <fullName evidence="1">Uncharacterized protein</fullName>
    </submittedName>
</protein>